<reference evidence="1 2" key="1">
    <citation type="journal article" date="2013" name="Genome Biol.">
        <title>Genome of Acanthamoeba castellanii highlights extensive lateral gene transfer and early evolution of tyrosine kinase signaling.</title>
        <authorList>
            <person name="Clarke M."/>
            <person name="Lohan A.J."/>
            <person name="Liu B."/>
            <person name="Lagkouvardos I."/>
            <person name="Roy S."/>
            <person name="Zafar N."/>
            <person name="Bertelli C."/>
            <person name="Schilde C."/>
            <person name="Kianianmomeni A."/>
            <person name="Burglin T.R."/>
            <person name="Frech C."/>
            <person name="Turcotte B."/>
            <person name="Kopec K.O."/>
            <person name="Synnott J.M."/>
            <person name="Choo C."/>
            <person name="Paponov I."/>
            <person name="Finkler A."/>
            <person name="Soon Heng Tan C."/>
            <person name="Hutchins A.P."/>
            <person name="Weinmeier T."/>
            <person name="Rattei T."/>
            <person name="Chu J.S."/>
            <person name="Gimenez G."/>
            <person name="Irimia M."/>
            <person name="Rigden D.J."/>
            <person name="Fitzpatrick D.A."/>
            <person name="Lorenzo-Morales J."/>
            <person name="Bateman A."/>
            <person name="Chiu C.H."/>
            <person name="Tang P."/>
            <person name="Hegemann P."/>
            <person name="Fromm H."/>
            <person name="Raoult D."/>
            <person name="Greub G."/>
            <person name="Miranda-Saavedra D."/>
            <person name="Chen N."/>
            <person name="Nash P."/>
            <person name="Ginger M.L."/>
            <person name="Horn M."/>
            <person name="Schaap P."/>
            <person name="Caler L."/>
            <person name="Loftus B."/>
        </authorList>
    </citation>
    <scope>NUCLEOTIDE SEQUENCE [LARGE SCALE GENOMIC DNA]</scope>
    <source>
        <strain evidence="1 2">Neff</strain>
    </source>
</reference>
<evidence type="ECO:0000313" key="2">
    <source>
        <dbReference type="Proteomes" id="UP000011083"/>
    </source>
</evidence>
<protein>
    <submittedName>
        <fullName evidence="1">Uncharacterized protein</fullName>
    </submittedName>
</protein>
<dbReference type="KEGG" id="acan:ACA1_281190"/>
<keyword evidence="2" id="KW-1185">Reference proteome</keyword>
<dbReference type="GeneID" id="14921900"/>
<evidence type="ECO:0000313" key="1">
    <source>
        <dbReference type="EMBL" id="ELR21025.1"/>
    </source>
</evidence>
<gene>
    <name evidence="1" type="ORF">ACA1_281190</name>
</gene>
<dbReference type="EMBL" id="KB007908">
    <property type="protein sequence ID" value="ELR21025.1"/>
    <property type="molecule type" value="Genomic_DNA"/>
</dbReference>
<dbReference type="Proteomes" id="UP000011083">
    <property type="component" value="Unassembled WGS sequence"/>
</dbReference>
<accession>L8H7A5</accession>
<dbReference type="VEuPathDB" id="AmoebaDB:ACA1_281190"/>
<name>L8H7A5_ACACF</name>
<dbReference type="AlphaFoldDB" id="L8H7A5"/>
<sequence length="251" mass="29125">MDGTLKDPEVIKPPQLVAAEFSRVADKTYKITKESKDLPYMIQCEDVNILENANWKALFQAFNVLSAERVFLLTITDAILDWRRQEKQTKDDTDLEQALARDYIFFQSVSELCLEKFNAEDVQVAALFAICWEHYELKVPDANDAKLATYVLAENKKHVTELCNNVLARIYPFRFLARPDELDKLFHLQIVKNKKKLDKKKEDALMYFLIPLIHNDSGLSDKKGWSEFRESLETTFAPVVGSWKDKKGEKR</sequence>
<organism evidence="1 2">
    <name type="scientific">Acanthamoeba castellanii (strain ATCC 30010 / Neff)</name>
    <dbReference type="NCBI Taxonomy" id="1257118"/>
    <lineage>
        <taxon>Eukaryota</taxon>
        <taxon>Amoebozoa</taxon>
        <taxon>Discosea</taxon>
        <taxon>Longamoebia</taxon>
        <taxon>Centramoebida</taxon>
        <taxon>Acanthamoebidae</taxon>
        <taxon>Acanthamoeba</taxon>
    </lineage>
</organism>
<proteinExistence type="predicted"/>
<dbReference type="RefSeq" id="XP_004344768.1">
    <property type="nucleotide sequence ID" value="XM_004344718.1"/>
</dbReference>